<keyword evidence="2" id="KW-0677">Repeat</keyword>
<dbReference type="EMBL" id="JBGBPQ010000028">
    <property type="protein sequence ID" value="KAL1496630.1"/>
    <property type="molecule type" value="Genomic_DNA"/>
</dbReference>
<evidence type="ECO:0000313" key="5">
    <source>
        <dbReference type="Proteomes" id="UP001515480"/>
    </source>
</evidence>
<dbReference type="InterPro" id="IPR050995">
    <property type="entry name" value="WD-F-box_domain-protein"/>
</dbReference>
<proteinExistence type="predicted"/>
<dbReference type="AlphaFoldDB" id="A0AB34ID48"/>
<dbReference type="Proteomes" id="UP001515480">
    <property type="component" value="Unassembled WGS sequence"/>
</dbReference>
<dbReference type="PANTHER" id="PTHR14604:SF3">
    <property type="entry name" value="SPERM-ASSOCIATED ANTIGEN 16 PROTEIN"/>
    <property type="match status" value="1"/>
</dbReference>
<keyword evidence="1 3" id="KW-0853">WD repeat</keyword>
<evidence type="ECO:0000256" key="3">
    <source>
        <dbReference type="PROSITE-ProRule" id="PRU00221"/>
    </source>
</evidence>
<gene>
    <name evidence="4" type="ORF">AB1Y20_014234</name>
</gene>
<organism evidence="4 5">
    <name type="scientific">Prymnesium parvum</name>
    <name type="common">Toxic golden alga</name>
    <dbReference type="NCBI Taxonomy" id="97485"/>
    <lineage>
        <taxon>Eukaryota</taxon>
        <taxon>Haptista</taxon>
        <taxon>Haptophyta</taxon>
        <taxon>Prymnesiophyceae</taxon>
        <taxon>Prymnesiales</taxon>
        <taxon>Prymnesiaceae</taxon>
        <taxon>Prymnesium</taxon>
    </lineage>
</organism>
<dbReference type="InterPro" id="IPR019775">
    <property type="entry name" value="WD40_repeat_CS"/>
</dbReference>
<keyword evidence="5" id="KW-1185">Reference proteome</keyword>
<accession>A0AB34ID48</accession>
<dbReference type="Pfam" id="PF00400">
    <property type="entry name" value="WD40"/>
    <property type="match status" value="4"/>
</dbReference>
<feature type="repeat" description="WD" evidence="3">
    <location>
        <begin position="302"/>
        <end position="340"/>
    </location>
</feature>
<dbReference type="CDD" id="cd00200">
    <property type="entry name" value="WD40"/>
    <property type="match status" value="1"/>
</dbReference>
<reference evidence="4 5" key="1">
    <citation type="journal article" date="2024" name="Science">
        <title>Giant polyketide synthase enzymes in the biosynthesis of giant marine polyether toxins.</title>
        <authorList>
            <person name="Fallon T.R."/>
            <person name="Shende V.V."/>
            <person name="Wierzbicki I.H."/>
            <person name="Pendleton A.L."/>
            <person name="Watervoot N.F."/>
            <person name="Auber R.P."/>
            <person name="Gonzalez D.J."/>
            <person name="Wisecaver J.H."/>
            <person name="Moore B.S."/>
        </authorList>
    </citation>
    <scope>NUCLEOTIDE SEQUENCE [LARGE SCALE GENOMIC DNA]</scope>
    <source>
        <strain evidence="4 5">12B1</strain>
    </source>
</reference>
<feature type="repeat" description="WD" evidence="3">
    <location>
        <begin position="163"/>
        <end position="207"/>
    </location>
</feature>
<dbReference type="SUPFAM" id="SSF50978">
    <property type="entry name" value="WD40 repeat-like"/>
    <property type="match status" value="1"/>
</dbReference>
<name>A0AB34ID48_PRYPA</name>
<evidence type="ECO:0000256" key="2">
    <source>
        <dbReference type="ARBA" id="ARBA00022737"/>
    </source>
</evidence>
<evidence type="ECO:0008006" key="6">
    <source>
        <dbReference type="Google" id="ProtNLM"/>
    </source>
</evidence>
<sequence length="340" mass="35994">MSKPRDSAWNNLASDRLWSIGKLRQVRLLTGHNSKITSASWHRNSEHLITTDQSGNVILWDAMQKAKLRYINKPFITASAISPDPDKTIVALGGLDNVICIYNMSSSSEGPPVMKVELPSSGEGHEGSITSLHFCTIDKLISAAGDGDIRVWDANTGTCSQVLAGHARDAVSLSFQHDAVGGPMFASGSLDGTVRLWDLRSGKSFATFTMDDEVNGCAMFPDGRAVAGACVNGAVSVYDVRAQQRVQHMVVSGKVSACTGVQFSISGRALYTSHENGCIGCWEPYGATSGCKALVAAHTAAQQQSARSISALSLSPDGTALVSAAYDAQVKVWAAQPSSK</sequence>
<protein>
    <recommendedName>
        <fullName evidence="6">Guanine nucleotide-binding protein subunit beta-like protein</fullName>
    </recommendedName>
</protein>
<dbReference type="InterPro" id="IPR036322">
    <property type="entry name" value="WD40_repeat_dom_sf"/>
</dbReference>
<feature type="repeat" description="WD" evidence="3">
    <location>
        <begin position="122"/>
        <end position="162"/>
    </location>
</feature>
<dbReference type="Gene3D" id="2.130.10.10">
    <property type="entry name" value="YVTN repeat-like/Quinoprotein amine dehydrogenase"/>
    <property type="match status" value="1"/>
</dbReference>
<dbReference type="SMART" id="SM00320">
    <property type="entry name" value="WD40"/>
    <property type="match status" value="7"/>
</dbReference>
<dbReference type="PROSITE" id="PS50082">
    <property type="entry name" value="WD_REPEATS_2"/>
    <property type="match status" value="4"/>
</dbReference>
<dbReference type="PANTHER" id="PTHR14604">
    <property type="entry name" value="WD40 REPEAT PF20"/>
    <property type="match status" value="1"/>
</dbReference>
<dbReference type="PRINTS" id="PR00320">
    <property type="entry name" value="GPROTEINBRPT"/>
</dbReference>
<dbReference type="InterPro" id="IPR015943">
    <property type="entry name" value="WD40/YVTN_repeat-like_dom_sf"/>
</dbReference>
<dbReference type="InterPro" id="IPR001680">
    <property type="entry name" value="WD40_rpt"/>
</dbReference>
<comment type="caution">
    <text evidence="4">The sequence shown here is derived from an EMBL/GenBank/DDBJ whole genome shotgun (WGS) entry which is preliminary data.</text>
</comment>
<evidence type="ECO:0000313" key="4">
    <source>
        <dbReference type="EMBL" id="KAL1496630.1"/>
    </source>
</evidence>
<dbReference type="PROSITE" id="PS50294">
    <property type="entry name" value="WD_REPEATS_REGION"/>
    <property type="match status" value="4"/>
</dbReference>
<dbReference type="InterPro" id="IPR020472">
    <property type="entry name" value="WD40_PAC1"/>
</dbReference>
<dbReference type="InterPro" id="IPR001632">
    <property type="entry name" value="WD40_G-protein_beta-like"/>
</dbReference>
<dbReference type="PROSITE" id="PS00678">
    <property type="entry name" value="WD_REPEATS_1"/>
    <property type="match status" value="1"/>
</dbReference>
<feature type="repeat" description="WD" evidence="3">
    <location>
        <begin position="29"/>
        <end position="70"/>
    </location>
</feature>
<evidence type="ECO:0000256" key="1">
    <source>
        <dbReference type="ARBA" id="ARBA00022574"/>
    </source>
</evidence>
<dbReference type="PRINTS" id="PR00319">
    <property type="entry name" value="GPROTEINB"/>
</dbReference>